<organism evidence="1 2">
    <name type="scientific">Rhododendron molle</name>
    <name type="common">Chinese azalea</name>
    <name type="synonym">Azalea mollis</name>
    <dbReference type="NCBI Taxonomy" id="49168"/>
    <lineage>
        <taxon>Eukaryota</taxon>
        <taxon>Viridiplantae</taxon>
        <taxon>Streptophyta</taxon>
        <taxon>Embryophyta</taxon>
        <taxon>Tracheophyta</taxon>
        <taxon>Spermatophyta</taxon>
        <taxon>Magnoliopsida</taxon>
        <taxon>eudicotyledons</taxon>
        <taxon>Gunneridae</taxon>
        <taxon>Pentapetalae</taxon>
        <taxon>asterids</taxon>
        <taxon>Ericales</taxon>
        <taxon>Ericaceae</taxon>
        <taxon>Ericoideae</taxon>
        <taxon>Rhodoreae</taxon>
        <taxon>Rhododendron</taxon>
    </lineage>
</organism>
<comment type="caution">
    <text evidence="1">The sequence shown here is derived from an EMBL/GenBank/DDBJ whole genome shotgun (WGS) entry which is preliminary data.</text>
</comment>
<evidence type="ECO:0000313" key="1">
    <source>
        <dbReference type="EMBL" id="KAI8566735.1"/>
    </source>
</evidence>
<gene>
    <name evidence="1" type="ORF">RHMOL_Rhmol02G0065000</name>
</gene>
<keyword evidence="2" id="KW-1185">Reference proteome</keyword>
<protein>
    <submittedName>
        <fullName evidence="1">Uncharacterized protein</fullName>
    </submittedName>
</protein>
<proteinExistence type="predicted"/>
<reference evidence="1" key="1">
    <citation type="submission" date="2022-02" db="EMBL/GenBank/DDBJ databases">
        <title>Plant Genome Project.</title>
        <authorList>
            <person name="Zhang R.-G."/>
        </authorList>
    </citation>
    <scope>NUCLEOTIDE SEQUENCE</scope>
    <source>
        <strain evidence="1">AT1</strain>
    </source>
</reference>
<dbReference type="EMBL" id="CM046389">
    <property type="protein sequence ID" value="KAI8566735.1"/>
    <property type="molecule type" value="Genomic_DNA"/>
</dbReference>
<accession>A0ACC0PM15</accession>
<name>A0ACC0PM15_RHOML</name>
<sequence>MPNLFNPLALALSAVLVVFPPPSTAQPPQNPEVEALLRWKQSLRNQTIVSSWIFNQTNGNSSASSPCNWRGISCNDAGNVTGLNLAYTGLQGTLDHLNFSYFPLLLRLDLKVNRLNGTIPTNIGLLSNLVYLDLSTNSFSGTIPLSVANLTKVVELDFGRNPITGQLDPRLFPDRGSSQAKTGLLSLQRLLFQSTLLSGPLPPEIGNLEDLTILALDNNSFSGPIPQSLGNLSKITILYLTQNKFSGQIPKNFGTLTKLTELSLFSNYLSGSVPEEIGNLSSLVRFHLRSNDLSGQLPPQVCRGGKLQNFTAGYNNFTGPIPVSLKNCTSLYRLRLEYNQLTGNLDQDFGVYPNLTYIDLSHNNLQGKISPKWGECSNLTLLNLGGNSIEGEIPVEISQLNQLVELDLSSNEIYGEIPAQVGQLSKLSLLNLSDNNFFGQIPLEIGELSNLASLDLSMNMLSGPIPYQIGDISRLIFLSLRTNHLNGSIPYQIGNLASLQILLDLSYNSLTGEILPQLGKLISLEALNFSHNSLSGSIPDSFSGMLSLSMIDFSFNELEGPLPDSKVFNSSPPEAFSHNKNLCGDPNQGLTPCKNSVSEHGKENKGNSRLIIIAVSTSLGSLFLLLLLVGAIALHRKSNRRSQKEDVAKGENIIFIKNFRGRIGYGDIVRATDNFDDAYCIGQGGSARVYKVNLLSGQVVAVKKLFMNEGSEIGEIKSFANEVATLTEIRHRNIVKLYGFCYHEKHTFLVCEYMERGSLANVLSREKDAKELDWSKRVNVVKGVAHALSYLHHNCVPPIIHRDISSKNVLLSSEMEAHVSDFGTARFLKPDSSNWTAVAGTFGYIAPELSYTMAVTEKCDVYSFGVLTLEILMGSHPGELSSNLYSSVDNERVQLADVLDPRLPPPTSQKLRDELDSILNLAVWCLRADPHSRPTMYDASQVLEMNARAGRESPELVKSVREGVDELPMLSYTASFLTKVCKTR</sequence>
<evidence type="ECO:0000313" key="2">
    <source>
        <dbReference type="Proteomes" id="UP001062846"/>
    </source>
</evidence>
<dbReference type="Proteomes" id="UP001062846">
    <property type="component" value="Chromosome 2"/>
</dbReference>